<dbReference type="Pfam" id="PF07859">
    <property type="entry name" value="Abhydrolase_3"/>
    <property type="match status" value="1"/>
</dbReference>
<dbReference type="PANTHER" id="PTHR48081">
    <property type="entry name" value="AB HYDROLASE SUPERFAMILY PROTEIN C4A8.06C"/>
    <property type="match status" value="1"/>
</dbReference>
<evidence type="ECO:0000256" key="2">
    <source>
        <dbReference type="ARBA" id="ARBA00022801"/>
    </source>
</evidence>
<evidence type="ECO:0000313" key="6">
    <source>
        <dbReference type="Proteomes" id="UP001600064"/>
    </source>
</evidence>
<protein>
    <recommendedName>
        <fullName evidence="4">Alpha/beta hydrolase fold-3 domain-containing protein</fullName>
    </recommendedName>
</protein>
<feature type="domain" description="Alpha/beta hydrolase fold-3" evidence="4">
    <location>
        <begin position="128"/>
        <end position="356"/>
    </location>
</feature>
<dbReference type="SUPFAM" id="SSF53474">
    <property type="entry name" value="alpha/beta-Hydrolases"/>
    <property type="match status" value="1"/>
</dbReference>
<sequence length="395" mass="42866">MTRNNAVNMATGQLSLWNRCTLAILTPVVAVRWIFGFLSHRNATLHWRQRLALTLLQALRTSLPPDLKLSLARRSSTGEEVAQYCNKNSIPREVVVLNVNPVGSDVPALTLHILTPPESSGNDSGPTILYIHGGGYVNPLRGPAHMPFIMECAAACRARKVVVLAYALAPEHPYPAQLIHSVEALRHLLQPTTSGMNLRPEDVILAGDSAGGQLVGAVLAHIVHPSPYAAPLRVDGQLRAALLVSPFVRLPPPGSGSYESNHGLDYLTRPQVDVFKAAWCAREDEIWANLCGVEGSRRVWSRVFTGGPSRLVQKVMVTVGTAEIFLDCCRTFAREYVEAQTIAANKDTDFSVFQGMDAVLAECEGEVHVQPALDAAGGYNEGIMKRAIMSWLGAV</sequence>
<dbReference type="Gene3D" id="3.40.50.1820">
    <property type="entry name" value="alpha/beta hydrolase"/>
    <property type="match status" value="1"/>
</dbReference>
<comment type="similarity">
    <text evidence="1">Belongs to the 'GDXG' lipolytic enzyme family.</text>
</comment>
<evidence type="ECO:0000256" key="3">
    <source>
        <dbReference type="PROSITE-ProRule" id="PRU10038"/>
    </source>
</evidence>
<keyword evidence="6" id="KW-1185">Reference proteome</keyword>
<organism evidence="5 6">
    <name type="scientific">Remersonia thermophila</name>
    <dbReference type="NCBI Taxonomy" id="72144"/>
    <lineage>
        <taxon>Eukaryota</taxon>
        <taxon>Fungi</taxon>
        <taxon>Dikarya</taxon>
        <taxon>Ascomycota</taxon>
        <taxon>Pezizomycotina</taxon>
        <taxon>Sordariomycetes</taxon>
        <taxon>Sordariomycetidae</taxon>
        <taxon>Sordariales</taxon>
        <taxon>Sordariales incertae sedis</taxon>
        <taxon>Remersonia</taxon>
    </lineage>
</organism>
<dbReference type="EMBL" id="JAZGUE010000001">
    <property type="protein sequence ID" value="KAL2272076.1"/>
    <property type="molecule type" value="Genomic_DNA"/>
</dbReference>
<dbReference type="InterPro" id="IPR050300">
    <property type="entry name" value="GDXG_lipolytic_enzyme"/>
</dbReference>
<dbReference type="InterPro" id="IPR033140">
    <property type="entry name" value="Lipase_GDXG_put_SER_AS"/>
</dbReference>
<dbReference type="Proteomes" id="UP001600064">
    <property type="component" value="Unassembled WGS sequence"/>
</dbReference>
<dbReference type="InterPro" id="IPR013094">
    <property type="entry name" value="AB_hydrolase_3"/>
</dbReference>
<evidence type="ECO:0000259" key="4">
    <source>
        <dbReference type="Pfam" id="PF07859"/>
    </source>
</evidence>
<gene>
    <name evidence="5" type="ORF">VTJ83DRAFT_1447</name>
</gene>
<reference evidence="5 6" key="1">
    <citation type="journal article" date="2024" name="Commun. Biol.">
        <title>Comparative genomic analysis of thermophilic fungi reveals convergent evolutionary adaptations and gene losses.</title>
        <authorList>
            <person name="Steindorff A.S."/>
            <person name="Aguilar-Pontes M.V."/>
            <person name="Robinson A.J."/>
            <person name="Andreopoulos B."/>
            <person name="LaButti K."/>
            <person name="Kuo A."/>
            <person name="Mondo S."/>
            <person name="Riley R."/>
            <person name="Otillar R."/>
            <person name="Haridas S."/>
            <person name="Lipzen A."/>
            <person name="Grimwood J."/>
            <person name="Schmutz J."/>
            <person name="Clum A."/>
            <person name="Reid I.D."/>
            <person name="Moisan M.C."/>
            <person name="Butler G."/>
            <person name="Nguyen T.T.M."/>
            <person name="Dewar K."/>
            <person name="Conant G."/>
            <person name="Drula E."/>
            <person name="Henrissat B."/>
            <person name="Hansel C."/>
            <person name="Singer S."/>
            <person name="Hutchinson M.I."/>
            <person name="de Vries R.P."/>
            <person name="Natvig D.O."/>
            <person name="Powell A.J."/>
            <person name="Tsang A."/>
            <person name="Grigoriev I.V."/>
        </authorList>
    </citation>
    <scope>NUCLEOTIDE SEQUENCE [LARGE SCALE GENOMIC DNA]</scope>
    <source>
        <strain evidence="5 6">ATCC 22073</strain>
    </source>
</reference>
<evidence type="ECO:0000256" key="1">
    <source>
        <dbReference type="ARBA" id="ARBA00010515"/>
    </source>
</evidence>
<keyword evidence="2" id="KW-0378">Hydrolase</keyword>
<dbReference type="PROSITE" id="PS01174">
    <property type="entry name" value="LIPASE_GDXG_SER"/>
    <property type="match status" value="1"/>
</dbReference>
<dbReference type="InterPro" id="IPR029058">
    <property type="entry name" value="AB_hydrolase_fold"/>
</dbReference>
<evidence type="ECO:0000313" key="5">
    <source>
        <dbReference type="EMBL" id="KAL2272076.1"/>
    </source>
</evidence>
<accession>A0ABR4DQ72</accession>
<feature type="active site" evidence="3">
    <location>
        <position position="209"/>
    </location>
</feature>
<comment type="caution">
    <text evidence="5">The sequence shown here is derived from an EMBL/GenBank/DDBJ whole genome shotgun (WGS) entry which is preliminary data.</text>
</comment>
<dbReference type="RefSeq" id="XP_070870800.1">
    <property type="nucleotide sequence ID" value="XM_071007607.1"/>
</dbReference>
<dbReference type="PANTHER" id="PTHR48081:SF18">
    <property type="entry name" value="ALPHA_BETA HYDROLASE FOLD-3 DOMAIN-CONTAINING PROTEIN"/>
    <property type="match status" value="1"/>
</dbReference>
<dbReference type="GeneID" id="98122251"/>
<name>A0ABR4DQ72_9PEZI</name>
<proteinExistence type="inferred from homology"/>